<feature type="region of interest" description="Disordered" evidence="1">
    <location>
        <begin position="906"/>
        <end position="1035"/>
    </location>
</feature>
<evidence type="ECO:0000313" key="3">
    <source>
        <dbReference type="Proteomes" id="UP000198287"/>
    </source>
</evidence>
<feature type="region of interest" description="Disordered" evidence="1">
    <location>
        <begin position="863"/>
        <end position="893"/>
    </location>
</feature>
<feature type="compositionally biased region" description="Polar residues" evidence="1">
    <location>
        <begin position="506"/>
        <end position="520"/>
    </location>
</feature>
<feature type="compositionally biased region" description="Polar residues" evidence="1">
    <location>
        <begin position="790"/>
        <end position="810"/>
    </location>
</feature>
<feature type="region of interest" description="Disordered" evidence="1">
    <location>
        <begin position="118"/>
        <end position="149"/>
    </location>
</feature>
<organism evidence="2 3">
    <name type="scientific">Folsomia candida</name>
    <name type="common">Springtail</name>
    <dbReference type="NCBI Taxonomy" id="158441"/>
    <lineage>
        <taxon>Eukaryota</taxon>
        <taxon>Metazoa</taxon>
        <taxon>Ecdysozoa</taxon>
        <taxon>Arthropoda</taxon>
        <taxon>Hexapoda</taxon>
        <taxon>Collembola</taxon>
        <taxon>Entomobryomorpha</taxon>
        <taxon>Isotomoidea</taxon>
        <taxon>Isotomidae</taxon>
        <taxon>Proisotominae</taxon>
        <taxon>Folsomia</taxon>
    </lineage>
</organism>
<reference evidence="2 3" key="1">
    <citation type="submission" date="2015-12" db="EMBL/GenBank/DDBJ databases">
        <title>The genome of Folsomia candida.</title>
        <authorList>
            <person name="Faddeeva A."/>
            <person name="Derks M.F."/>
            <person name="Anvar Y."/>
            <person name="Smit S."/>
            <person name="Van Straalen N."/>
            <person name="Roelofs D."/>
        </authorList>
    </citation>
    <scope>NUCLEOTIDE SEQUENCE [LARGE SCALE GENOMIC DNA]</scope>
    <source>
        <strain evidence="2 3">VU population</strain>
        <tissue evidence="2">Whole body</tissue>
    </source>
</reference>
<keyword evidence="3" id="KW-1185">Reference proteome</keyword>
<feature type="compositionally biased region" description="Polar residues" evidence="1">
    <location>
        <begin position="454"/>
        <end position="465"/>
    </location>
</feature>
<sequence>MSLAHLWSTLQMVNCLEDRLDFERNMVVITISYPHHPRFNYNSFASSTSVSPTLTDSSGSERLPSLLQISSDGDTLAATKQEEWVKKKRVELTTTKQIETRVKRQIVLEDGKVVDDSGPIVTTNTTEDTDKQESEHTEHFTHGDDMDGKEGWVAVEDVPDEAVVKETNEKKITTHDEVEDIYETEEIQHLGDASNEGIIRALREEQDVRKGLLRSSDRKLQPYYSKDPQKRVLQQTRRHDRTTDIEDTKEVSKKKENGNIVTEITRRHEHEEFHNDDIPDSDSDEFERIEHQEGEQDYSHAKSENFIDYVSVPKGRNFSEGVKIGEGGRMVSENISSQRQGDEDVWDSVSERVRRLASKPDALYSTKFGAVPQVRPNVLTNRPLDTSHEEHTKRTETNRWLNSHFGSSSSSLNSDTSPRSPLPVTPTGIHVTMTSRSSPLNSPAPPPPAPPPGRQSNLSQNSNKVLSKESVGKRISFGDTPSRTTQPHSVHFDLKNRHHHHEDSMARSTGRVSLTKSGSSPWDEEPTPTPPPRYRRAKSPDPRTENFLHIDQTHHGRHTGIMNNHSSSTRNYTPTSDYSSSYLQKREDVGERKSYERREQNFGYNGPSAGPITRDSMESGNFGNYATKHSNYYKTTETDNPTQNSLYENGEAEVEQRKTVERRERVFNYDGPPQKQFHPKYIVGNPSSTMGRLKGIEHTGAVIDPATDSRSQTLPRRRFYFGDDQGSLLGLDGKRTPTTNKAIKFGADDINVSISNSYNNDNNNRKSHSLSRSMSFTPRSGLLGKPTFPPSSRLTQQQKLSPQYTSNPQLLDSPDLLAPKLLQNMSRSVRDVNSYERSDHHQQRDEYTNVSRSKRTFLDNVKRHGSSDMYDSTTHFKASSPARSINSPTNAYSPLRISDSARIVPNRKSINSPRGFGGANSPISDDYQETYRMSSSTPDNEEGRPRISTDTTSRFSRRMLRNETGEPAGQVESSDTTTRTKSRYSASEVMYPNGRRGESPGPNFQVEFQQPRQLNSGTVIIPVRDSNNNGSTYRK</sequence>
<evidence type="ECO:0000256" key="1">
    <source>
        <dbReference type="SAM" id="MobiDB-lite"/>
    </source>
</evidence>
<feature type="compositionally biased region" description="Basic and acidic residues" evidence="1">
    <location>
        <begin position="538"/>
        <end position="554"/>
    </location>
</feature>
<gene>
    <name evidence="2" type="ORF">Fcan01_19648</name>
</gene>
<protein>
    <submittedName>
        <fullName evidence="2">Uncharacterized protein</fullName>
    </submittedName>
</protein>
<feature type="compositionally biased region" description="Basic and acidic residues" evidence="1">
    <location>
        <begin position="128"/>
        <end position="149"/>
    </location>
</feature>
<feature type="region of interest" description="Disordered" evidence="1">
    <location>
        <begin position="375"/>
        <end position="614"/>
    </location>
</feature>
<dbReference type="AlphaFoldDB" id="A0A226DL58"/>
<feature type="compositionally biased region" description="Basic and acidic residues" evidence="1">
    <location>
        <begin position="385"/>
        <end position="397"/>
    </location>
</feature>
<evidence type="ECO:0000313" key="2">
    <source>
        <dbReference type="EMBL" id="OXA45574.1"/>
    </source>
</evidence>
<feature type="region of interest" description="Disordered" evidence="1">
    <location>
        <begin position="227"/>
        <end position="255"/>
    </location>
</feature>
<feature type="compositionally biased region" description="Basic and acidic residues" evidence="1">
    <location>
        <begin position="584"/>
        <end position="600"/>
    </location>
</feature>
<feature type="compositionally biased region" description="Low complexity" evidence="1">
    <location>
        <begin position="403"/>
        <end position="419"/>
    </location>
</feature>
<dbReference type="EMBL" id="LNIX01000017">
    <property type="protein sequence ID" value="OXA45574.1"/>
    <property type="molecule type" value="Genomic_DNA"/>
</dbReference>
<accession>A0A226DL58</accession>
<feature type="compositionally biased region" description="Polar residues" evidence="1">
    <location>
        <begin position="479"/>
        <end position="488"/>
    </location>
</feature>
<feature type="region of interest" description="Disordered" evidence="1">
    <location>
        <begin position="758"/>
        <end position="814"/>
    </location>
</feature>
<proteinExistence type="predicted"/>
<dbReference type="Proteomes" id="UP000198287">
    <property type="component" value="Unassembled WGS sequence"/>
</dbReference>
<feature type="compositionally biased region" description="Basic and acidic residues" evidence="1">
    <location>
        <begin position="241"/>
        <end position="255"/>
    </location>
</feature>
<dbReference type="OrthoDB" id="6605262at2759"/>
<name>A0A226DL58_FOLCA</name>
<feature type="compositionally biased region" description="Polar residues" evidence="1">
    <location>
        <begin position="1025"/>
        <end position="1035"/>
    </location>
</feature>
<comment type="caution">
    <text evidence="2">The sequence shown here is derived from an EMBL/GenBank/DDBJ whole genome shotgun (WGS) entry which is preliminary data.</text>
</comment>
<feature type="region of interest" description="Disordered" evidence="1">
    <location>
        <begin position="830"/>
        <end position="849"/>
    </location>
</feature>
<feature type="compositionally biased region" description="Polar residues" evidence="1">
    <location>
        <begin position="1006"/>
        <end position="1018"/>
    </location>
</feature>
<feature type="compositionally biased region" description="Pro residues" evidence="1">
    <location>
        <begin position="442"/>
        <end position="453"/>
    </location>
</feature>
<dbReference type="OMA" id="TRRHEHE"/>
<feature type="compositionally biased region" description="Polar residues" evidence="1">
    <location>
        <begin position="432"/>
        <end position="441"/>
    </location>
</feature>
<feature type="compositionally biased region" description="Polar residues" evidence="1">
    <location>
        <begin position="561"/>
        <end position="583"/>
    </location>
</feature>
<feature type="compositionally biased region" description="Polar residues" evidence="1">
    <location>
        <begin position="869"/>
        <end position="892"/>
    </location>
</feature>
<feature type="compositionally biased region" description="Basic and acidic residues" evidence="1">
    <location>
        <begin position="830"/>
        <end position="847"/>
    </location>
</feature>
<feature type="compositionally biased region" description="Basic and acidic residues" evidence="1">
    <location>
        <begin position="490"/>
        <end position="505"/>
    </location>
</feature>
<feature type="compositionally biased region" description="Polar residues" evidence="1">
    <location>
        <begin position="971"/>
        <end position="985"/>
    </location>
</feature>